<evidence type="ECO:0000256" key="2">
    <source>
        <dbReference type="ARBA" id="ARBA00023125"/>
    </source>
</evidence>
<dbReference type="SUPFAM" id="SSF46689">
    <property type="entry name" value="Homeodomain-like"/>
    <property type="match status" value="1"/>
</dbReference>
<evidence type="ECO:0000259" key="5">
    <source>
        <dbReference type="PROSITE" id="PS50977"/>
    </source>
</evidence>
<keyword evidence="2 4" id="KW-0238">DNA-binding</keyword>
<dbReference type="Gene3D" id="1.10.357.10">
    <property type="entry name" value="Tetracycline Repressor, domain 2"/>
    <property type="match status" value="1"/>
</dbReference>
<evidence type="ECO:0000313" key="6">
    <source>
        <dbReference type="EMBL" id="CUX47425.1"/>
    </source>
</evidence>
<evidence type="ECO:0000313" key="7">
    <source>
        <dbReference type="Proteomes" id="UP000191987"/>
    </source>
</evidence>
<name>A0A1S7R5R8_9HYPH</name>
<dbReference type="GO" id="GO:0003700">
    <property type="term" value="F:DNA-binding transcription factor activity"/>
    <property type="evidence" value="ECO:0007669"/>
    <property type="project" value="TreeGrafter"/>
</dbReference>
<dbReference type="EMBL" id="FBWG01000030">
    <property type="protein sequence ID" value="CUX47425.1"/>
    <property type="molecule type" value="Genomic_DNA"/>
</dbReference>
<dbReference type="SUPFAM" id="SSF48498">
    <property type="entry name" value="Tetracyclin repressor-like, C-terminal domain"/>
    <property type="match status" value="1"/>
</dbReference>
<dbReference type="PANTHER" id="PTHR30055:SF201">
    <property type="entry name" value="TRANSCRIPTIONAL REGULATORY PROTEIN"/>
    <property type="match status" value="1"/>
</dbReference>
<dbReference type="InterPro" id="IPR009057">
    <property type="entry name" value="Homeodomain-like_sf"/>
</dbReference>
<gene>
    <name evidence="6" type="ORF">AGR7C_Lc120223</name>
</gene>
<accession>A0A1S7R5R8</accession>
<evidence type="ECO:0000256" key="1">
    <source>
        <dbReference type="ARBA" id="ARBA00023015"/>
    </source>
</evidence>
<dbReference type="PANTHER" id="PTHR30055">
    <property type="entry name" value="HTH-TYPE TRANSCRIPTIONAL REGULATOR RUTR"/>
    <property type="match status" value="1"/>
</dbReference>
<evidence type="ECO:0000256" key="4">
    <source>
        <dbReference type="PROSITE-ProRule" id="PRU00335"/>
    </source>
</evidence>
<organism evidence="6 7">
    <name type="scientific">Agrobacterium deltaense Zutra 3/1</name>
    <dbReference type="NCBI Taxonomy" id="1183427"/>
    <lineage>
        <taxon>Bacteria</taxon>
        <taxon>Pseudomonadati</taxon>
        <taxon>Pseudomonadota</taxon>
        <taxon>Alphaproteobacteria</taxon>
        <taxon>Hyphomicrobiales</taxon>
        <taxon>Rhizobiaceae</taxon>
        <taxon>Rhizobium/Agrobacterium group</taxon>
        <taxon>Agrobacterium</taxon>
    </lineage>
</organism>
<dbReference type="InterPro" id="IPR050109">
    <property type="entry name" value="HTH-type_TetR-like_transc_reg"/>
</dbReference>
<keyword evidence="3" id="KW-0804">Transcription</keyword>
<dbReference type="InterPro" id="IPR036271">
    <property type="entry name" value="Tet_transcr_reg_TetR-rel_C_sf"/>
</dbReference>
<reference evidence="6 7" key="1">
    <citation type="submission" date="2016-01" db="EMBL/GenBank/DDBJ databases">
        <authorList>
            <person name="Oliw E.H."/>
        </authorList>
    </citation>
    <scope>NUCLEOTIDE SEQUENCE [LARGE SCALE GENOMIC DNA]</scope>
    <source>
        <strain evidence="6 7">Zutra 3-1</strain>
    </source>
</reference>
<keyword evidence="1" id="KW-0805">Transcription regulation</keyword>
<evidence type="ECO:0000256" key="3">
    <source>
        <dbReference type="ARBA" id="ARBA00023163"/>
    </source>
</evidence>
<dbReference type="PRINTS" id="PR00455">
    <property type="entry name" value="HTHTETR"/>
</dbReference>
<dbReference type="Proteomes" id="UP000191987">
    <property type="component" value="Unassembled WGS sequence"/>
</dbReference>
<dbReference type="InterPro" id="IPR025996">
    <property type="entry name" value="MT1864/Rv1816-like_C"/>
</dbReference>
<sequence length="213" mass="23673">MEKAQDKKTGRDRPYHHGNLVDELVAATIAIIEERGAENVSVREAAKRAGVSPGAPFRHFRSKTALMTAVAEQAMNRLTESVEIARAQARGEDPLVAFEAIGHGYLRWALANPTHFEVISSRTLIDFNSSDILREQNDAIRRLMINLLMQARENGQLPHGLDLDQLVLSARALVYGLARMAIDGHFPEWHVAEPPSEAMHKTLHLFIGQLTKG</sequence>
<dbReference type="Pfam" id="PF00440">
    <property type="entry name" value="TetR_N"/>
    <property type="match status" value="1"/>
</dbReference>
<feature type="domain" description="HTH tetR-type" evidence="5">
    <location>
        <begin position="18"/>
        <end position="78"/>
    </location>
</feature>
<dbReference type="GO" id="GO:0000976">
    <property type="term" value="F:transcription cis-regulatory region binding"/>
    <property type="evidence" value="ECO:0007669"/>
    <property type="project" value="TreeGrafter"/>
</dbReference>
<proteinExistence type="predicted"/>
<dbReference type="AlphaFoldDB" id="A0A1S7R5R8"/>
<dbReference type="PROSITE" id="PS50977">
    <property type="entry name" value="HTH_TETR_2"/>
    <property type="match status" value="1"/>
</dbReference>
<dbReference type="InterPro" id="IPR001647">
    <property type="entry name" value="HTH_TetR"/>
</dbReference>
<protein>
    <submittedName>
        <fullName evidence="6">TetR family transcriptional regulator</fullName>
    </submittedName>
</protein>
<dbReference type="Pfam" id="PF13305">
    <property type="entry name" value="TetR_C_33"/>
    <property type="match status" value="1"/>
</dbReference>
<feature type="DNA-binding region" description="H-T-H motif" evidence="4">
    <location>
        <begin position="41"/>
        <end position="60"/>
    </location>
</feature>